<dbReference type="AlphaFoldDB" id="A0AB34Y8A9"/>
<dbReference type="RefSeq" id="WP_013355294.1">
    <property type="nucleotide sequence ID" value="NZ_CAXLJY010000013.1"/>
</dbReference>
<evidence type="ECO:0000313" key="1">
    <source>
        <dbReference type="EMBL" id="KZU08756.1"/>
    </source>
</evidence>
<accession>A0AB34Y8A9</accession>
<organism evidence="1 2">
    <name type="scientific">Lactiplantibacillus plantarum</name>
    <name type="common">Lactobacillus plantarum</name>
    <dbReference type="NCBI Taxonomy" id="1590"/>
    <lineage>
        <taxon>Bacteria</taxon>
        <taxon>Bacillati</taxon>
        <taxon>Bacillota</taxon>
        <taxon>Bacilli</taxon>
        <taxon>Lactobacillales</taxon>
        <taxon>Lactobacillaceae</taxon>
        <taxon>Lactiplantibacillus</taxon>
    </lineage>
</organism>
<reference evidence="1 2" key="1">
    <citation type="submission" date="2016-03" db="EMBL/GenBank/DDBJ databases">
        <title>Comparative genomics of 54 Lactobacillus plantarum strains reveals genomic uncoupling from niche constraints.</title>
        <authorList>
            <person name="Martino M.E."/>
        </authorList>
    </citation>
    <scope>NUCLEOTIDE SEQUENCE [LARGE SCALE GENOMIC DNA]</scope>
    <source>
        <strain evidence="1 2">Nizo2260</strain>
    </source>
</reference>
<dbReference type="Proteomes" id="UP000076989">
    <property type="component" value="Unassembled WGS sequence"/>
</dbReference>
<evidence type="ECO:0000313" key="2">
    <source>
        <dbReference type="Proteomes" id="UP000076989"/>
    </source>
</evidence>
<evidence type="ECO:0008006" key="3">
    <source>
        <dbReference type="Google" id="ProtNLM"/>
    </source>
</evidence>
<protein>
    <recommendedName>
        <fullName evidence="3">Transcriptional regulator</fullName>
    </recommendedName>
</protein>
<dbReference type="EMBL" id="LUWI01000004">
    <property type="protein sequence ID" value="KZU08756.1"/>
    <property type="molecule type" value="Genomic_DNA"/>
</dbReference>
<gene>
    <name evidence="1" type="ORF">Nizo2260_0011</name>
</gene>
<name>A0AB34Y8A9_LACPN</name>
<sequence>MKQEHEARTWGFKQQMTRSQLDKLRKCYAENDYELADDLGIQVDYLHEVGQSYGLHYKHVR</sequence>
<comment type="caution">
    <text evidence="1">The sequence shown here is derived from an EMBL/GenBank/DDBJ whole genome shotgun (WGS) entry which is preliminary data.</text>
</comment>
<proteinExistence type="predicted"/>